<protein>
    <submittedName>
        <fullName evidence="7">Pre-rRNA processing protein</fullName>
    </submittedName>
</protein>
<dbReference type="PROSITE" id="PS00678">
    <property type="entry name" value="WD_REPEATS_1"/>
    <property type="match status" value="1"/>
</dbReference>
<evidence type="ECO:0000256" key="4">
    <source>
        <dbReference type="ARBA" id="ARBA00023242"/>
    </source>
</evidence>
<gene>
    <name evidence="7" type="primary">RRP9</name>
    <name evidence="7" type="ORF">H4R26_001142</name>
</gene>
<feature type="repeat" description="WD" evidence="5">
    <location>
        <begin position="262"/>
        <end position="303"/>
    </location>
</feature>
<feature type="repeat" description="WD" evidence="5">
    <location>
        <begin position="165"/>
        <end position="206"/>
    </location>
</feature>
<keyword evidence="2 5" id="KW-0853">WD repeat</keyword>
<evidence type="ECO:0000313" key="7">
    <source>
        <dbReference type="EMBL" id="KAJ2006831.1"/>
    </source>
</evidence>
<dbReference type="InterPro" id="IPR019775">
    <property type="entry name" value="WD40_repeat_CS"/>
</dbReference>
<feature type="region of interest" description="Disordered" evidence="6">
    <location>
        <begin position="1"/>
        <end position="67"/>
    </location>
</feature>
<dbReference type="GO" id="GO:0034511">
    <property type="term" value="F:U3 snoRNA binding"/>
    <property type="evidence" value="ECO:0007669"/>
    <property type="project" value="InterPro"/>
</dbReference>
<dbReference type="PANTHER" id="PTHR19865:SF0">
    <property type="entry name" value="U3 SMALL NUCLEOLAR RNA-INTERACTING PROTEIN 2"/>
    <property type="match status" value="1"/>
</dbReference>
<dbReference type="InterPro" id="IPR039241">
    <property type="entry name" value="Rrp9-like"/>
</dbReference>
<dbReference type="PROSITE" id="PS50294">
    <property type="entry name" value="WD_REPEATS_REGION"/>
    <property type="match status" value="4"/>
</dbReference>
<dbReference type="Proteomes" id="UP001150907">
    <property type="component" value="Unassembled WGS sequence"/>
</dbReference>
<dbReference type="PANTHER" id="PTHR19865">
    <property type="entry name" value="U3 SMALL NUCLEOLAR RNA INTERACTING PROTEIN 2"/>
    <property type="match status" value="1"/>
</dbReference>
<feature type="repeat" description="WD" evidence="5">
    <location>
        <begin position="304"/>
        <end position="345"/>
    </location>
</feature>
<reference evidence="7" key="1">
    <citation type="submission" date="2022-07" db="EMBL/GenBank/DDBJ databases">
        <title>Phylogenomic reconstructions and comparative analyses of Kickxellomycotina fungi.</title>
        <authorList>
            <person name="Reynolds N.K."/>
            <person name="Stajich J.E."/>
            <person name="Barry K."/>
            <person name="Grigoriev I.V."/>
            <person name="Crous P."/>
            <person name="Smith M.E."/>
        </authorList>
    </citation>
    <scope>NUCLEOTIDE SEQUENCE</scope>
    <source>
        <strain evidence="7">IMI 214461</strain>
    </source>
</reference>
<feature type="repeat" description="WD" evidence="5">
    <location>
        <begin position="468"/>
        <end position="502"/>
    </location>
</feature>
<evidence type="ECO:0000256" key="6">
    <source>
        <dbReference type="SAM" id="MobiDB-lite"/>
    </source>
</evidence>
<feature type="repeat" description="WD" evidence="5">
    <location>
        <begin position="220"/>
        <end position="261"/>
    </location>
</feature>
<keyword evidence="3" id="KW-0677">Repeat</keyword>
<accession>A0A9W8BHB8</accession>
<evidence type="ECO:0000256" key="5">
    <source>
        <dbReference type="PROSITE-ProRule" id="PRU00221"/>
    </source>
</evidence>
<dbReference type="InterPro" id="IPR036322">
    <property type="entry name" value="WD40_repeat_dom_sf"/>
</dbReference>
<dbReference type="Gene3D" id="2.130.10.10">
    <property type="entry name" value="YVTN repeat-like/Quinoprotein amine dehydrogenase"/>
    <property type="match status" value="2"/>
</dbReference>
<evidence type="ECO:0000256" key="1">
    <source>
        <dbReference type="ARBA" id="ARBA00004123"/>
    </source>
</evidence>
<dbReference type="PRINTS" id="PR00320">
    <property type="entry name" value="GPROTEINBRPT"/>
</dbReference>
<keyword evidence="8" id="KW-1185">Reference proteome</keyword>
<evidence type="ECO:0000256" key="3">
    <source>
        <dbReference type="ARBA" id="ARBA00022737"/>
    </source>
</evidence>
<dbReference type="InterPro" id="IPR001680">
    <property type="entry name" value="WD40_rpt"/>
</dbReference>
<dbReference type="Pfam" id="PF00400">
    <property type="entry name" value="WD40"/>
    <property type="match status" value="5"/>
</dbReference>
<dbReference type="InterPro" id="IPR020472">
    <property type="entry name" value="WD40_PAC1"/>
</dbReference>
<dbReference type="InterPro" id="IPR015943">
    <property type="entry name" value="WD40/YVTN_repeat-like_dom_sf"/>
</dbReference>
<name>A0A9W8BHB8_9FUNG</name>
<comment type="subcellular location">
    <subcellularLocation>
        <location evidence="1">Nucleus</location>
    </subcellularLocation>
</comment>
<evidence type="ECO:0000313" key="8">
    <source>
        <dbReference type="Proteomes" id="UP001150907"/>
    </source>
</evidence>
<evidence type="ECO:0000256" key="2">
    <source>
        <dbReference type="ARBA" id="ARBA00022574"/>
    </source>
</evidence>
<dbReference type="AlphaFoldDB" id="A0A9W8BHB8"/>
<organism evidence="7 8">
    <name type="scientific">Coemansia thaxteri</name>
    <dbReference type="NCBI Taxonomy" id="2663907"/>
    <lineage>
        <taxon>Eukaryota</taxon>
        <taxon>Fungi</taxon>
        <taxon>Fungi incertae sedis</taxon>
        <taxon>Zoopagomycota</taxon>
        <taxon>Kickxellomycotina</taxon>
        <taxon>Kickxellomycetes</taxon>
        <taxon>Kickxellales</taxon>
        <taxon>Kickxellaceae</taxon>
        <taxon>Coemansia</taxon>
    </lineage>
</organism>
<dbReference type="OrthoDB" id="189968at2759"/>
<dbReference type="PROSITE" id="PS50082">
    <property type="entry name" value="WD_REPEATS_2"/>
    <property type="match status" value="5"/>
</dbReference>
<keyword evidence="4" id="KW-0539">Nucleus</keyword>
<comment type="caution">
    <text evidence="7">The sequence shown here is derived from an EMBL/GenBank/DDBJ whole genome shotgun (WGS) entry which is preliminary data.</text>
</comment>
<proteinExistence type="predicted"/>
<dbReference type="SMART" id="SM00320">
    <property type="entry name" value="WD40"/>
    <property type="match status" value="5"/>
</dbReference>
<sequence>MPKDRFLAQGVTGSKRQRSGKPAAARKQAKGQPSQRPGHSKRRRHGGSDDDEEGGGHGESENEIGDINDLEHRYGTDENEASSEEDEFLETAADKRLRLAKSYINKVKAATELDADEYDAAQIDRDLIAERLTTDARERSGKWSRRIASQFAYPVDESSMMRVLKNGHRLPVTCVAITPNGQFVYSGSKDGSLIKWHRESGRKLKMFVGQKKSNPAPNHRLGHCDHILSIAVSSDSRYVATGGRDRRIHIWSVDEDRHLIAFHQHKDSVTGLVFRRGINHLYSCSADRMVKLWNVDELAYMDTLFGHQDIILSIDALQREQAVTTGSRDKTLRLWKIADEAQLVFRGGSTTDQNRITKALSEGKQDAIEAVAEVKSLISQNPQTVQQASEYRDMLRRLASEESGFAEESVDVVAMIDEETYVTGGDSGALCLWSVQKKKPVFIHHIAHGIQPTLPAGAEEEEEDAAKLPTRTRWITALAAVPFTDMFFSGSSDGVVRMWRMRPGKAPGFDMVNTISVAGFVNGLSARELSPEGSLAQRKDIVLAVAVGQEHRLGRWAKEKARNVVKLFHLPANPQKQQVPVE</sequence>
<dbReference type="GO" id="GO:0032040">
    <property type="term" value="C:small-subunit processome"/>
    <property type="evidence" value="ECO:0007669"/>
    <property type="project" value="TreeGrafter"/>
</dbReference>
<dbReference type="EMBL" id="JANBQF010000046">
    <property type="protein sequence ID" value="KAJ2006831.1"/>
    <property type="molecule type" value="Genomic_DNA"/>
</dbReference>
<dbReference type="SUPFAM" id="SSF50978">
    <property type="entry name" value="WD40 repeat-like"/>
    <property type="match status" value="1"/>
</dbReference>